<protein>
    <submittedName>
        <fullName evidence="1">Uncharacterized protein</fullName>
    </submittedName>
</protein>
<dbReference type="Gene3D" id="3.90.550.10">
    <property type="entry name" value="Spore Coat Polysaccharide Biosynthesis Protein SpsA, Chain A"/>
    <property type="match status" value="1"/>
</dbReference>
<dbReference type="SUPFAM" id="SSF53448">
    <property type="entry name" value="Nucleotide-diphospho-sugar transferases"/>
    <property type="match status" value="1"/>
</dbReference>
<dbReference type="EMBL" id="FKBS01000014">
    <property type="protein sequence ID" value="SAI24114.1"/>
    <property type="molecule type" value="Genomic_DNA"/>
</dbReference>
<organism evidence="1 2">
    <name type="scientific">Bordetella ansorpii</name>
    <dbReference type="NCBI Taxonomy" id="288768"/>
    <lineage>
        <taxon>Bacteria</taxon>
        <taxon>Pseudomonadati</taxon>
        <taxon>Pseudomonadota</taxon>
        <taxon>Betaproteobacteria</taxon>
        <taxon>Burkholderiales</taxon>
        <taxon>Alcaligenaceae</taxon>
        <taxon>Bordetella</taxon>
    </lineage>
</organism>
<evidence type="ECO:0000313" key="2">
    <source>
        <dbReference type="Proteomes" id="UP000077037"/>
    </source>
</evidence>
<evidence type="ECO:0000313" key="1">
    <source>
        <dbReference type="EMBL" id="SAI24114.1"/>
    </source>
</evidence>
<name>A0A157NSL4_9BORD</name>
<dbReference type="Proteomes" id="UP000077037">
    <property type="component" value="Unassembled WGS sequence"/>
</dbReference>
<reference evidence="1 2" key="1">
    <citation type="submission" date="2016-03" db="EMBL/GenBank/DDBJ databases">
        <authorList>
            <consortium name="Pathogen Informatics"/>
        </authorList>
    </citation>
    <scope>NUCLEOTIDE SEQUENCE [LARGE SCALE GENOMIC DNA]</scope>
    <source>
        <strain evidence="1 2">NCTC13364</strain>
    </source>
</reference>
<gene>
    <name evidence="1" type="ORF">SAMEA1982600_01910</name>
</gene>
<accession>A0A157NSL4</accession>
<dbReference type="AlphaFoldDB" id="A0A157NSL4"/>
<dbReference type="RefSeq" id="WP_066410874.1">
    <property type="nucleotide sequence ID" value="NZ_FKBS01000014.1"/>
</dbReference>
<sequence length="260" mass="29870">MLPDHLHAVCVATGDAFDDIDIRRLYNMLRRHCPVPFTLHCMSDRARDVPAAVQVHQPRDWHELERPDMRQTTKKLRLFARDGLPASEFLYLDVSLVIRADMREMLAFAFGSPADLVIVRNWSQEGFNSSVMRIRTGALSMVYDAFRAGERHVQQVKGDQEFIYFSLQARNLLDRTATFPEGQIISYKATRRLCRKDPRRAASRLANATIVKFHGRPKPAQVLGGFWESLRARLRRCGNFGRRDLRSHWRLPAPAADAEG</sequence>
<proteinExistence type="predicted"/>
<dbReference type="InterPro" id="IPR029044">
    <property type="entry name" value="Nucleotide-diphossugar_trans"/>
</dbReference>
<dbReference type="OrthoDB" id="564871at2"/>